<evidence type="ECO:0000313" key="6">
    <source>
        <dbReference type="Proteomes" id="UP001596161"/>
    </source>
</evidence>
<dbReference type="Pfam" id="PF12833">
    <property type="entry name" value="HTH_18"/>
    <property type="match status" value="1"/>
</dbReference>
<keyword evidence="6" id="KW-1185">Reference proteome</keyword>
<dbReference type="RefSeq" id="WP_378017819.1">
    <property type="nucleotide sequence ID" value="NZ_JBHSKT010000007.1"/>
</dbReference>
<evidence type="ECO:0000256" key="3">
    <source>
        <dbReference type="ARBA" id="ARBA00023163"/>
    </source>
</evidence>
<dbReference type="SMART" id="SM00342">
    <property type="entry name" value="HTH_ARAC"/>
    <property type="match status" value="1"/>
</dbReference>
<dbReference type="PANTHER" id="PTHR46796">
    <property type="entry name" value="HTH-TYPE TRANSCRIPTIONAL ACTIVATOR RHAS-RELATED"/>
    <property type="match status" value="1"/>
</dbReference>
<dbReference type="InterPro" id="IPR018060">
    <property type="entry name" value="HTH_AraC"/>
</dbReference>
<keyword evidence="2" id="KW-0238">DNA-binding</keyword>
<sequence>MENATFSKIGKLAYDRSCDVFHMDTQNNKSDFSDLAPNSLISSCFSAFEAEIRPMVGLGVKYVSEGKETYWLKGKKHEVTRGKYLLVNESEPRLDVNIKGAETWGMCANIEPEILNDLIWQVLHPNKLDEIKNVQQYLLSPELLVRQANASNALQQLLNRMIRLVTLHPNENPTIELIYELASLLVLENLEMISSYYKLEVTKRSTRQELFQRLLQGKEILDDSVFSEVNIGQVAGECCLSEFRFFRLFKQCFGVSPYNYLYRRRIEKGIALKNQNLSWSEIAYQLNFTDLAAFSKGFKKITGVSPTQYVL</sequence>
<organism evidence="5 6">
    <name type="scientific">Adhaeribacter terreus</name>
    <dbReference type="NCBI Taxonomy" id="529703"/>
    <lineage>
        <taxon>Bacteria</taxon>
        <taxon>Pseudomonadati</taxon>
        <taxon>Bacteroidota</taxon>
        <taxon>Cytophagia</taxon>
        <taxon>Cytophagales</taxon>
        <taxon>Hymenobacteraceae</taxon>
        <taxon>Adhaeribacter</taxon>
    </lineage>
</organism>
<reference evidence="6" key="1">
    <citation type="journal article" date="2019" name="Int. J. Syst. Evol. Microbiol.">
        <title>The Global Catalogue of Microorganisms (GCM) 10K type strain sequencing project: providing services to taxonomists for standard genome sequencing and annotation.</title>
        <authorList>
            <consortium name="The Broad Institute Genomics Platform"/>
            <consortium name="The Broad Institute Genome Sequencing Center for Infectious Disease"/>
            <person name="Wu L."/>
            <person name="Ma J."/>
        </authorList>
    </citation>
    <scope>NUCLEOTIDE SEQUENCE [LARGE SCALE GENOMIC DNA]</scope>
    <source>
        <strain evidence="6">KACC 12602</strain>
    </source>
</reference>
<evidence type="ECO:0000256" key="1">
    <source>
        <dbReference type="ARBA" id="ARBA00023015"/>
    </source>
</evidence>
<accession>A0ABW0EAQ3</accession>
<feature type="domain" description="HTH araC/xylS-type" evidence="4">
    <location>
        <begin position="215"/>
        <end position="311"/>
    </location>
</feature>
<protein>
    <submittedName>
        <fullName evidence="5">Helix-turn-helix domain-containing protein</fullName>
    </submittedName>
</protein>
<evidence type="ECO:0000259" key="4">
    <source>
        <dbReference type="PROSITE" id="PS01124"/>
    </source>
</evidence>
<name>A0ABW0EAQ3_9BACT</name>
<gene>
    <name evidence="5" type="ORF">ACFPIB_12605</name>
</gene>
<dbReference type="InterPro" id="IPR009057">
    <property type="entry name" value="Homeodomain-like_sf"/>
</dbReference>
<comment type="caution">
    <text evidence="5">The sequence shown here is derived from an EMBL/GenBank/DDBJ whole genome shotgun (WGS) entry which is preliminary data.</text>
</comment>
<dbReference type="PROSITE" id="PS01124">
    <property type="entry name" value="HTH_ARAC_FAMILY_2"/>
    <property type="match status" value="1"/>
</dbReference>
<dbReference type="Proteomes" id="UP001596161">
    <property type="component" value="Unassembled WGS sequence"/>
</dbReference>
<evidence type="ECO:0000256" key="2">
    <source>
        <dbReference type="ARBA" id="ARBA00023125"/>
    </source>
</evidence>
<keyword evidence="3" id="KW-0804">Transcription</keyword>
<dbReference type="EMBL" id="JBHSKT010000007">
    <property type="protein sequence ID" value="MFC5271457.1"/>
    <property type="molecule type" value="Genomic_DNA"/>
</dbReference>
<dbReference type="SUPFAM" id="SSF46689">
    <property type="entry name" value="Homeodomain-like"/>
    <property type="match status" value="2"/>
</dbReference>
<dbReference type="PANTHER" id="PTHR46796:SF2">
    <property type="entry name" value="TRANSCRIPTIONAL REGULATORY PROTEIN"/>
    <property type="match status" value="1"/>
</dbReference>
<dbReference type="InterPro" id="IPR050204">
    <property type="entry name" value="AraC_XylS_family_regulators"/>
</dbReference>
<dbReference type="Gene3D" id="1.10.10.60">
    <property type="entry name" value="Homeodomain-like"/>
    <property type="match status" value="2"/>
</dbReference>
<evidence type="ECO:0000313" key="5">
    <source>
        <dbReference type="EMBL" id="MFC5271457.1"/>
    </source>
</evidence>
<proteinExistence type="predicted"/>
<keyword evidence="1" id="KW-0805">Transcription regulation</keyword>